<protein>
    <submittedName>
        <fullName evidence="1">Uncharacterized protein</fullName>
    </submittedName>
</protein>
<dbReference type="Proteomes" id="UP000290540">
    <property type="component" value="Unassembled WGS sequence"/>
</dbReference>
<reference evidence="1 2" key="1">
    <citation type="submission" date="2016-12" db="EMBL/GenBank/DDBJ databases">
        <title>Draft genome sequence of Fusarium oxysporum causing rot on Narcissus.</title>
        <authorList>
            <person name="Armitage A.D."/>
            <person name="Taylor A."/>
            <person name="Clarkson J.P."/>
            <person name="Harrison R.J."/>
            <person name="Jackson A.C."/>
        </authorList>
    </citation>
    <scope>NUCLEOTIDE SEQUENCE [LARGE SCALE GENOMIC DNA]</scope>
    <source>
        <strain evidence="1 2">N139</strain>
    </source>
</reference>
<comment type="caution">
    <text evidence="1">The sequence shown here is derived from an EMBL/GenBank/DDBJ whole genome shotgun (WGS) entry which is preliminary data.</text>
</comment>
<feature type="non-terminal residue" evidence="1">
    <location>
        <position position="1"/>
    </location>
</feature>
<organism evidence="1 2">
    <name type="scientific">Fusarium oxysporum f. sp. narcissi</name>
    <dbReference type="NCBI Taxonomy" id="451672"/>
    <lineage>
        <taxon>Eukaryota</taxon>
        <taxon>Fungi</taxon>
        <taxon>Dikarya</taxon>
        <taxon>Ascomycota</taxon>
        <taxon>Pezizomycotina</taxon>
        <taxon>Sordariomycetes</taxon>
        <taxon>Hypocreomycetidae</taxon>
        <taxon>Hypocreales</taxon>
        <taxon>Nectriaceae</taxon>
        <taxon>Fusarium</taxon>
        <taxon>Fusarium oxysporum species complex</taxon>
    </lineage>
</organism>
<proteinExistence type="predicted"/>
<name>A0A4V1RY22_FUSOX</name>
<evidence type="ECO:0000313" key="1">
    <source>
        <dbReference type="EMBL" id="RYC80096.1"/>
    </source>
</evidence>
<dbReference type="AlphaFoldDB" id="A0A4V1RY22"/>
<evidence type="ECO:0000313" key="2">
    <source>
        <dbReference type="Proteomes" id="UP000290540"/>
    </source>
</evidence>
<dbReference type="EMBL" id="MQTW01000438">
    <property type="protein sequence ID" value="RYC80096.1"/>
    <property type="molecule type" value="Genomic_DNA"/>
</dbReference>
<accession>A0A4V1RY22</accession>
<sequence>EEKDWAIISMFNEILQHFEPVLITLEGDGQQRKRKEGYIGAYGCPWDTLLGYEYLLGKMEVYKAAAHRYPDPEHFKVNINLCWKKLDKYYSPLDETPVTKKRRIYRNPFDEYREESRQAPTLLQPASSMTTLLQAEDAASSSTHNSLL</sequence>
<gene>
    <name evidence="1" type="ORF">BFJ63_vAg17020</name>
</gene>